<organism evidence="1 2">
    <name type="scientific">Spirosoma oryzae</name>
    <dbReference type="NCBI Taxonomy" id="1469603"/>
    <lineage>
        <taxon>Bacteria</taxon>
        <taxon>Pseudomonadati</taxon>
        <taxon>Bacteroidota</taxon>
        <taxon>Cytophagia</taxon>
        <taxon>Cytophagales</taxon>
        <taxon>Cytophagaceae</taxon>
        <taxon>Spirosoma</taxon>
    </lineage>
</organism>
<proteinExistence type="predicted"/>
<comment type="caution">
    <text evidence="1">The sequence shown here is derived from an EMBL/GenBank/DDBJ whole genome shotgun (WGS) entry which is preliminary data.</text>
</comment>
<evidence type="ECO:0008006" key="3">
    <source>
        <dbReference type="Google" id="ProtNLM"/>
    </source>
</evidence>
<evidence type="ECO:0000313" key="1">
    <source>
        <dbReference type="EMBL" id="PRY32758.1"/>
    </source>
</evidence>
<keyword evidence="2" id="KW-1185">Reference proteome</keyword>
<evidence type="ECO:0000313" key="2">
    <source>
        <dbReference type="Proteomes" id="UP000238375"/>
    </source>
</evidence>
<name>A0A2T0SH66_9BACT</name>
<gene>
    <name evidence="1" type="ORF">CLV58_1209</name>
</gene>
<reference evidence="1 2" key="1">
    <citation type="submission" date="2018-03" db="EMBL/GenBank/DDBJ databases">
        <title>Genomic Encyclopedia of Archaeal and Bacterial Type Strains, Phase II (KMG-II): from individual species to whole genera.</title>
        <authorList>
            <person name="Goeker M."/>
        </authorList>
    </citation>
    <scope>NUCLEOTIDE SEQUENCE [LARGE SCALE GENOMIC DNA]</scope>
    <source>
        <strain evidence="1 2">DSM 28354</strain>
    </source>
</reference>
<accession>A0A2T0SH66</accession>
<dbReference type="OrthoDB" id="195456at2"/>
<dbReference type="InterPro" id="IPR021314">
    <property type="entry name" value="DUF2911"/>
</dbReference>
<protein>
    <recommendedName>
        <fullName evidence="3">DUF2911 family protein</fullName>
    </recommendedName>
</protein>
<dbReference type="AlphaFoldDB" id="A0A2T0SH66"/>
<dbReference type="EMBL" id="PVTE01000020">
    <property type="protein sequence ID" value="PRY32758.1"/>
    <property type="molecule type" value="Genomic_DNA"/>
</dbReference>
<dbReference type="Pfam" id="PF11138">
    <property type="entry name" value="DUF2911"/>
    <property type="match status" value="1"/>
</dbReference>
<sequence>MKRILIIIGVIAVVLLAGYLTLRGITKSKSPEAVAQVNQNGLSIRVDYCQPYKKGRKIFGGLVPYGQVWRTGANEATVIDFDQDVFVAGQPLAEGKYSLWTIPSQGGWIAIFNRETGQWGTNYDQTKDALRVPVPVRTRSRVAEQFYISFVPDNEGTDMVLAWDKTEAVVPIRKRDK</sequence>
<dbReference type="Proteomes" id="UP000238375">
    <property type="component" value="Unassembled WGS sequence"/>
</dbReference>
<dbReference type="RefSeq" id="WP_106139644.1">
    <property type="nucleotide sequence ID" value="NZ_PVTE01000020.1"/>
</dbReference>